<reference evidence="1" key="1">
    <citation type="submission" date="2016-10" db="EMBL/GenBank/DDBJ databases">
        <authorList>
            <person name="de Groot N.N."/>
        </authorList>
    </citation>
    <scope>NUCLEOTIDE SEQUENCE</scope>
</reference>
<proteinExistence type="predicted"/>
<sequence>MCYSIYESFGDYIGELVPQLLEKVDTRLVVLTGETFANQSLYGRIERTLGQYKTMMNRNLFIGKESGVYGGLYL</sequence>
<evidence type="ECO:0000313" key="1">
    <source>
        <dbReference type="EMBL" id="SFV56051.1"/>
    </source>
</evidence>
<dbReference type="AlphaFoldDB" id="A0A1W1BRH4"/>
<protein>
    <submittedName>
        <fullName evidence="1">[NiFe] hydrogenase metallocenter assembly protein HypF</fullName>
    </submittedName>
</protein>
<accession>A0A1W1BRH4</accession>
<dbReference type="EMBL" id="FPHG01000029">
    <property type="protein sequence ID" value="SFV56051.1"/>
    <property type="molecule type" value="Genomic_DNA"/>
</dbReference>
<name>A0A1W1BRH4_9ZZZZ</name>
<gene>
    <name evidence="1" type="ORF">MNB_SV-9-196</name>
</gene>
<organism evidence="1">
    <name type="scientific">hydrothermal vent metagenome</name>
    <dbReference type="NCBI Taxonomy" id="652676"/>
    <lineage>
        <taxon>unclassified sequences</taxon>
        <taxon>metagenomes</taxon>
        <taxon>ecological metagenomes</taxon>
    </lineage>
</organism>